<dbReference type="EMBL" id="NPIC01000008">
    <property type="protein sequence ID" value="RDL34002.1"/>
    <property type="molecule type" value="Genomic_DNA"/>
</dbReference>
<keyword evidence="4" id="KW-1185">Reference proteome</keyword>
<dbReference type="AlphaFoldDB" id="A0A370TGH3"/>
<dbReference type="RefSeq" id="XP_031867284.1">
    <property type="nucleotide sequence ID" value="XM_032016993.1"/>
</dbReference>
<dbReference type="GeneID" id="43601219"/>
<dbReference type="Proteomes" id="UP000254866">
    <property type="component" value="Unassembled WGS sequence"/>
</dbReference>
<evidence type="ECO:0000256" key="1">
    <source>
        <dbReference type="SAM" id="MobiDB-lite"/>
    </source>
</evidence>
<comment type="caution">
    <text evidence="3">The sequence shown here is derived from an EMBL/GenBank/DDBJ whole genome shotgun (WGS) entry which is preliminary data.</text>
</comment>
<protein>
    <recommendedName>
        <fullName evidence="2">Myb-like DNA-binding domain-containing protein</fullName>
    </recommendedName>
</protein>
<organism evidence="3 4">
    <name type="scientific">Venustampulla echinocandica</name>
    <dbReference type="NCBI Taxonomy" id="2656787"/>
    <lineage>
        <taxon>Eukaryota</taxon>
        <taxon>Fungi</taxon>
        <taxon>Dikarya</taxon>
        <taxon>Ascomycota</taxon>
        <taxon>Pezizomycotina</taxon>
        <taxon>Leotiomycetes</taxon>
        <taxon>Helotiales</taxon>
        <taxon>Pleuroascaceae</taxon>
        <taxon>Venustampulla</taxon>
    </lineage>
</organism>
<reference evidence="3 4" key="1">
    <citation type="journal article" date="2018" name="IMA Fungus">
        <title>IMA Genome-F 9: Draft genome sequence of Annulohypoxylon stygium, Aspergillus mulundensis, Berkeleyomyces basicola (syn. Thielaviopsis basicola), Ceratocystis smalleyi, two Cercospora beticola strains, Coleophoma cylindrospora, Fusarium fracticaudum, Phialophora cf. hyalina, and Morchella septimelata.</title>
        <authorList>
            <person name="Wingfield B.D."/>
            <person name="Bills G.F."/>
            <person name="Dong Y."/>
            <person name="Huang W."/>
            <person name="Nel W.J."/>
            <person name="Swalarsk-Parry B.S."/>
            <person name="Vaghefi N."/>
            <person name="Wilken P.M."/>
            <person name="An Z."/>
            <person name="de Beer Z.W."/>
            <person name="De Vos L."/>
            <person name="Chen L."/>
            <person name="Duong T.A."/>
            <person name="Gao Y."/>
            <person name="Hammerbacher A."/>
            <person name="Kikkert J.R."/>
            <person name="Li Y."/>
            <person name="Li H."/>
            <person name="Li K."/>
            <person name="Li Q."/>
            <person name="Liu X."/>
            <person name="Ma X."/>
            <person name="Naidoo K."/>
            <person name="Pethybridge S.J."/>
            <person name="Sun J."/>
            <person name="Steenkamp E.T."/>
            <person name="van der Nest M.A."/>
            <person name="van Wyk S."/>
            <person name="Wingfield M.J."/>
            <person name="Xiong C."/>
            <person name="Yue Q."/>
            <person name="Zhang X."/>
        </authorList>
    </citation>
    <scope>NUCLEOTIDE SEQUENCE [LARGE SCALE GENOMIC DNA]</scope>
    <source>
        <strain evidence="3 4">BP 5553</strain>
    </source>
</reference>
<gene>
    <name evidence="3" type="ORF">BP5553_08370</name>
</gene>
<name>A0A370TGH3_9HELO</name>
<feature type="domain" description="Myb-like DNA-binding" evidence="2">
    <location>
        <begin position="17"/>
        <end position="63"/>
    </location>
</feature>
<dbReference type="InterPro" id="IPR054505">
    <property type="entry name" value="Myb_DNA-bind_8"/>
</dbReference>
<dbReference type="OrthoDB" id="5403747at2759"/>
<accession>A0A370TGH3</accession>
<evidence type="ECO:0000313" key="3">
    <source>
        <dbReference type="EMBL" id="RDL34002.1"/>
    </source>
</evidence>
<dbReference type="Pfam" id="PF22980">
    <property type="entry name" value="Myb_DNA-bind_8"/>
    <property type="match status" value="1"/>
</dbReference>
<feature type="region of interest" description="Disordered" evidence="1">
    <location>
        <begin position="62"/>
        <end position="136"/>
    </location>
</feature>
<feature type="compositionally biased region" description="Polar residues" evidence="1">
    <location>
        <begin position="66"/>
        <end position="83"/>
    </location>
</feature>
<proteinExistence type="predicted"/>
<evidence type="ECO:0000259" key="2">
    <source>
        <dbReference type="Pfam" id="PF22980"/>
    </source>
</evidence>
<sequence>MSSEQAPQSDSKGATQKDALFFFHILNNMKNTPEVDWEVVADLAGYNNAGTARTRFGQIKKKLSALSGTPSNTPKAPRSSTKQKGGELGSGSNITPTKVTKKRGKKTKVEVKEDSDTDDALATIMGNETEDEKLEA</sequence>
<evidence type="ECO:0000313" key="4">
    <source>
        <dbReference type="Proteomes" id="UP000254866"/>
    </source>
</evidence>
<dbReference type="STRING" id="2656787.A0A370TGH3"/>